<dbReference type="EMBL" id="FNCV01000001">
    <property type="protein sequence ID" value="SDG51626.1"/>
    <property type="molecule type" value="Genomic_DNA"/>
</dbReference>
<keyword evidence="2" id="KW-0812">Transmembrane</keyword>
<name>A0A1G7UVU3_9PROT</name>
<sequence>MPEGLIGGLFLALMLSALPATVVALVRPEALWLGRSARTVRGALGMAAAGFWLGLLGMILTWPPSAFWALVGTGGLTLVGGLRVLGALDARRRAEALPRGAPTPPEVAEVLDRARGDLAALESAAAAHPTLGPAAAEVAAVARPLIARVAAEPAHLPALRRPLVHHLGHARAAVEAAAVPDAEPLLVERAGRALERLTRSLKARAEGLDRARSFTAEAHLRLLEQGLERDLATLDLSTPGIGFPSGDSLDASRPETAAPNIGAPDIGTTESSRSDPL</sequence>
<accession>A0A1G7UVU3</accession>
<evidence type="ECO:0000256" key="2">
    <source>
        <dbReference type="SAM" id="Phobius"/>
    </source>
</evidence>
<keyword evidence="2" id="KW-1133">Transmembrane helix</keyword>
<keyword evidence="4" id="KW-1185">Reference proteome</keyword>
<feature type="transmembrane region" description="Helical" evidence="2">
    <location>
        <begin position="66"/>
        <end position="85"/>
    </location>
</feature>
<keyword evidence="2" id="KW-0472">Membrane</keyword>
<reference evidence="4" key="1">
    <citation type="submission" date="2016-10" db="EMBL/GenBank/DDBJ databases">
        <authorList>
            <person name="Varghese N."/>
            <person name="Submissions S."/>
        </authorList>
    </citation>
    <scope>NUCLEOTIDE SEQUENCE [LARGE SCALE GENOMIC DNA]</scope>
    <source>
        <strain evidence="4">930I</strain>
    </source>
</reference>
<evidence type="ECO:0008006" key="5">
    <source>
        <dbReference type="Google" id="ProtNLM"/>
    </source>
</evidence>
<dbReference type="AlphaFoldDB" id="A0A1G7UVU3"/>
<evidence type="ECO:0000256" key="1">
    <source>
        <dbReference type="SAM" id="MobiDB-lite"/>
    </source>
</evidence>
<protein>
    <recommendedName>
        <fullName evidence="5">5-bromo-4-chloroindolyl phosphate hydrolysis protein</fullName>
    </recommendedName>
</protein>
<feature type="transmembrane region" description="Helical" evidence="2">
    <location>
        <begin position="6"/>
        <end position="27"/>
    </location>
</feature>
<dbReference type="Proteomes" id="UP000217076">
    <property type="component" value="Unassembled WGS sequence"/>
</dbReference>
<evidence type="ECO:0000313" key="3">
    <source>
        <dbReference type="EMBL" id="SDG51626.1"/>
    </source>
</evidence>
<feature type="transmembrane region" description="Helical" evidence="2">
    <location>
        <begin position="39"/>
        <end position="60"/>
    </location>
</feature>
<gene>
    <name evidence="3" type="ORF">SAMN05421742_101449</name>
</gene>
<dbReference type="STRING" id="83401.SAMN05421742_101449"/>
<evidence type="ECO:0000313" key="4">
    <source>
        <dbReference type="Proteomes" id="UP000217076"/>
    </source>
</evidence>
<feature type="region of interest" description="Disordered" evidence="1">
    <location>
        <begin position="243"/>
        <end position="277"/>
    </location>
</feature>
<organism evidence="3 4">
    <name type="scientific">Roseospirillum parvum</name>
    <dbReference type="NCBI Taxonomy" id="83401"/>
    <lineage>
        <taxon>Bacteria</taxon>
        <taxon>Pseudomonadati</taxon>
        <taxon>Pseudomonadota</taxon>
        <taxon>Alphaproteobacteria</taxon>
        <taxon>Rhodospirillales</taxon>
        <taxon>Rhodospirillaceae</taxon>
        <taxon>Roseospirillum</taxon>
    </lineage>
</organism>
<proteinExistence type="predicted"/>
<dbReference type="RefSeq" id="WP_092614700.1">
    <property type="nucleotide sequence ID" value="NZ_FNCV01000001.1"/>
</dbReference>